<keyword evidence="2" id="KW-0808">Transferase</keyword>
<evidence type="ECO:0000256" key="2">
    <source>
        <dbReference type="ARBA" id="ARBA00022679"/>
    </source>
</evidence>
<keyword evidence="6" id="KW-1185">Reference proteome</keyword>
<evidence type="ECO:0000256" key="3">
    <source>
        <dbReference type="ARBA" id="ARBA00024356"/>
    </source>
</evidence>
<dbReference type="EMBL" id="JBBVGT010000001">
    <property type="protein sequence ID" value="MFB5944221.1"/>
    <property type="molecule type" value="Genomic_DNA"/>
</dbReference>
<keyword evidence="4" id="KW-0732">Signal</keyword>
<dbReference type="Proteomes" id="UP001580928">
    <property type="component" value="Unassembled WGS sequence"/>
</dbReference>
<dbReference type="InterPro" id="IPR023296">
    <property type="entry name" value="Glyco_hydro_beta-prop_sf"/>
</dbReference>
<dbReference type="Pfam" id="PF04041">
    <property type="entry name" value="Glyco_hydro_130"/>
    <property type="match status" value="1"/>
</dbReference>
<dbReference type="SUPFAM" id="SSF75005">
    <property type="entry name" value="Arabinanase/levansucrase/invertase"/>
    <property type="match status" value="1"/>
</dbReference>
<feature type="chain" id="PRO_5046829945" evidence="4">
    <location>
        <begin position="27"/>
        <end position="399"/>
    </location>
</feature>
<evidence type="ECO:0000313" key="6">
    <source>
        <dbReference type="Proteomes" id="UP001580928"/>
    </source>
</evidence>
<accession>A0ABV5C9J8</accession>
<keyword evidence="5" id="KW-0378">Hydrolase</keyword>
<dbReference type="RefSeq" id="WP_375555805.1">
    <property type="nucleotide sequence ID" value="NZ_JBBVGT010000001.1"/>
</dbReference>
<dbReference type="PANTHER" id="PTHR34106">
    <property type="entry name" value="GLYCOSIDASE"/>
    <property type="match status" value="1"/>
</dbReference>
<comment type="caution">
    <text evidence="5">The sequence shown here is derived from an EMBL/GenBank/DDBJ whole genome shotgun (WGS) entry which is preliminary data.</text>
</comment>
<dbReference type="Gene3D" id="2.115.10.20">
    <property type="entry name" value="Glycosyl hydrolase domain, family 43"/>
    <property type="match status" value="1"/>
</dbReference>
<dbReference type="GO" id="GO:0016787">
    <property type="term" value="F:hydrolase activity"/>
    <property type="evidence" value="ECO:0007669"/>
    <property type="project" value="UniProtKB-KW"/>
</dbReference>
<protein>
    <submittedName>
        <fullName evidence="5">Glycoside hydrolase family 130 protein</fullName>
    </submittedName>
</protein>
<dbReference type="InterPro" id="IPR007184">
    <property type="entry name" value="Mannoside_phosphorylase"/>
</dbReference>
<keyword evidence="1" id="KW-0328">Glycosyltransferase</keyword>
<feature type="signal peptide" evidence="4">
    <location>
        <begin position="1"/>
        <end position="26"/>
    </location>
</feature>
<gene>
    <name evidence="5" type="ORF">WKR92_00105</name>
</gene>
<organism evidence="5 6">
    <name type="scientific">Albibacterium profundi</name>
    <dbReference type="NCBI Taxonomy" id="3134906"/>
    <lineage>
        <taxon>Bacteria</taxon>
        <taxon>Pseudomonadati</taxon>
        <taxon>Bacteroidota</taxon>
        <taxon>Sphingobacteriia</taxon>
        <taxon>Sphingobacteriales</taxon>
        <taxon>Sphingobacteriaceae</taxon>
        <taxon>Albibacterium</taxon>
    </lineage>
</organism>
<dbReference type="PANTHER" id="PTHR34106:SF5">
    <property type="entry name" value="GLYCOSIDASE"/>
    <property type="match status" value="1"/>
</dbReference>
<sequence>MKNSVLKYMGKSALALLILGSLNSCAQSTQENKQESQVNDEVNTLPDWAFGGFVRPDGVNPVISPIDTTFFEDPMTGKDIAWESNDTFNPAAAVKDGKIIVLYRAEDKSGEGIGHRTSRLGYASSTDGIDFERKDTPVFFPADDNQKEYEWPGGTEDPRIAVTEDGTYVMFYTQWNRKTARLGVATSTDLINWEKHGPIFKDNKTMPSLYDTFHKSASILTKVENDKQVITQINGKYWMYWGESGVYGATSDNLLNWDPVVDDKGELIAFISPREGYFDSDLTECGPPAILTDKGILLLYNGKNNPENGDPRFNKGTYSAGQVLFDKNDPTKVIGRLDVPFLRPMEAFEKSGQYVDGTVFIEGLVYYENKWFLYYGGADSRVAVAIYDPANPAPPDPLP</sequence>
<evidence type="ECO:0000313" key="5">
    <source>
        <dbReference type="EMBL" id="MFB5944221.1"/>
    </source>
</evidence>
<evidence type="ECO:0000256" key="1">
    <source>
        <dbReference type="ARBA" id="ARBA00022676"/>
    </source>
</evidence>
<name>A0ABV5C9J8_9SPHI</name>
<dbReference type="PIRSF" id="PIRSF016202">
    <property type="entry name" value="PH1107"/>
    <property type="match status" value="1"/>
</dbReference>
<comment type="similarity">
    <text evidence="3">Belongs to the glycosyl hydrolase 130 family.</text>
</comment>
<dbReference type="CDD" id="cd18610">
    <property type="entry name" value="GH130_BT3780-like"/>
    <property type="match status" value="1"/>
</dbReference>
<evidence type="ECO:0000256" key="4">
    <source>
        <dbReference type="SAM" id="SignalP"/>
    </source>
</evidence>
<proteinExistence type="inferred from homology"/>
<reference evidence="5 6" key="1">
    <citation type="submission" date="2024-04" db="EMBL/GenBank/DDBJ databases">
        <title>Albibacterium profundi sp. nov., isolated from sediment of the Challenger Deep of Mariana Trench.</title>
        <authorList>
            <person name="Wang Y."/>
        </authorList>
    </citation>
    <scope>NUCLEOTIDE SEQUENCE [LARGE SCALE GENOMIC DNA]</scope>
    <source>
        <strain evidence="5 6">RHL897</strain>
    </source>
</reference>